<dbReference type="EMBL" id="JAPCWZ010000010">
    <property type="protein sequence ID" value="KAK8849074.1"/>
    <property type="molecule type" value="Genomic_DNA"/>
</dbReference>
<reference evidence="2 3" key="1">
    <citation type="journal article" date="2024" name="IMA Fungus">
        <title>Apiospora arundinis, a panoply of carbohydrate-active enzymes and secondary metabolites.</title>
        <authorList>
            <person name="Sorensen T."/>
            <person name="Petersen C."/>
            <person name="Muurmann A.T."/>
            <person name="Christiansen J.V."/>
            <person name="Brundto M.L."/>
            <person name="Overgaard C.K."/>
            <person name="Boysen A.T."/>
            <person name="Wollenberg R.D."/>
            <person name="Larsen T.O."/>
            <person name="Sorensen J.L."/>
            <person name="Nielsen K.L."/>
            <person name="Sondergaard T.E."/>
        </authorList>
    </citation>
    <scope>NUCLEOTIDE SEQUENCE [LARGE SCALE GENOMIC DNA]</scope>
    <source>
        <strain evidence="2 3">AAU 773</strain>
    </source>
</reference>
<feature type="compositionally biased region" description="Polar residues" evidence="1">
    <location>
        <begin position="232"/>
        <end position="241"/>
    </location>
</feature>
<evidence type="ECO:0000313" key="2">
    <source>
        <dbReference type="EMBL" id="KAK8849074.1"/>
    </source>
</evidence>
<evidence type="ECO:0000256" key="1">
    <source>
        <dbReference type="SAM" id="MobiDB-lite"/>
    </source>
</evidence>
<keyword evidence="3" id="KW-1185">Reference proteome</keyword>
<name>A0ABR2HN66_9PEZI</name>
<dbReference type="Proteomes" id="UP001390339">
    <property type="component" value="Unassembled WGS sequence"/>
</dbReference>
<accession>A0ABR2HN66</accession>
<gene>
    <name evidence="2" type="ORF">PGQ11_015554</name>
</gene>
<organism evidence="2 3">
    <name type="scientific">Apiospora arundinis</name>
    <dbReference type="NCBI Taxonomy" id="335852"/>
    <lineage>
        <taxon>Eukaryota</taxon>
        <taxon>Fungi</taxon>
        <taxon>Dikarya</taxon>
        <taxon>Ascomycota</taxon>
        <taxon>Pezizomycotina</taxon>
        <taxon>Sordariomycetes</taxon>
        <taxon>Xylariomycetidae</taxon>
        <taxon>Amphisphaeriales</taxon>
        <taxon>Apiosporaceae</taxon>
        <taxon>Apiospora</taxon>
    </lineage>
</organism>
<feature type="region of interest" description="Disordered" evidence="1">
    <location>
        <begin position="165"/>
        <end position="241"/>
    </location>
</feature>
<sequence length="241" mass="27397">MAYIYQTPIWALPNYQFRYPELFQQQHHHQQQQQHHQYGLEHESNRVAWESYMDALTKQLYGDDYTRCRHSCPPTDPRQLSHEVVVMDHLWELASQTRAIRLLLEELNSAVSALAPADCDCDCDTDPDVLAECDAPGWFHHSDGDEEEDSLERFQCNSCGSDHPHFAAAFAAPPRPTKEEEGEKENEPTEEESKGKGKGKEVKQEQQQEGEPVVPSWVDEVERKVGSESELDTSSGLGSSA</sequence>
<comment type="caution">
    <text evidence="2">The sequence shown here is derived from an EMBL/GenBank/DDBJ whole genome shotgun (WGS) entry which is preliminary data.</text>
</comment>
<proteinExistence type="predicted"/>
<protein>
    <submittedName>
        <fullName evidence="2">Uncharacterized protein</fullName>
    </submittedName>
</protein>
<feature type="compositionally biased region" description="Basic and acidic residues" evidence="1">
    <location>
        <begin position="176"/>
        <end position="206"/>
    </location>
</feature>
<evidence type="ECO:0000313" key="3">
    <source>
        <dbReference type="Proteomes" id="UP001390339"/>
    </source>
</evidence>